<feature type="region of interest" description="Disordered" evidence="1">
    <location>
        <begin position="67"/>
        <end position="90"/>
    </location>
</feature>
<accession>A0A0E0L8A9</accession>
<dbReference type="Proteomes" id="UP000026962">
    <property type="component" value="Chromosome 6"/>
</dbReference>
<reference evidence="2" key="1">
    <citation type="submission" date="2015-04" db="UniProtKB">
        <authorList>
            <consortium name="EnsemblPlants"/>
        </authorList>
    </citation>
    <scope>IDENTIFICATION</scope>
</reference>
<evidence type="ECO:0000313" key="3">
    <source>
        <dbReference type="Proteomes" id="UP000026962"/>
    </source>
</evidence>
<evidence type="ECO:0000313" key="2">
    <source>
        <dbReference type="EnsemblPlants" id="OPUNC06G04150.2"/>
    </source>
</evidence>
<name>A0A0E0L8A9_ORYPU</name>
<dbReference type="EnsemblPlants" id="OPUNC06G04150.2">
    <property type="protein sequence ID" value="OPUNC06G04150.2"/>
    <property type="gene ID" value="OPUNC06G04150"/>
</dbReference>
<dbReference type="Gramene" id="OPUNC06G04150.2">
    <property type="protein sequence ID" value="OPUNC06G04150.2"/>
    <property type="gene ID" value="OPUNC06G04150"/>
</dbReference>
<organism evidence="2">
    <name type="scientific">Oryza punctata</name>
    <name type="common">Red rice</name>
    <dbReference type="NCBI Taxonomy" id="4537"/>
    <lineage>
        <taxon>Eukaryota</taxon>
        <taxon>Viridiplantae</taxon>
        <taxon>Streptophyta</taxon>
        <taxon>Embryophyta</taxon>
        <taxon>Tracheophyta</taxon>
        <taxon>Spermatophyta</taxon>
        <taxon>Magnoliopsida</taxon>
        <taxon>Liliopsida</taxon>
        <taxon>Poales</taxon>
        <taxon>Poaceae</taxon>
        <taxon>BOP clade</taxon>
        <taxon>Oryzoideae</taxon>
        <taxon>Oryzeae</taxon>
        <taxon>Oryzinae</taxon>
        <taxon>Oryza</taxon>
    </lineage>
</organism>
<proteinExistence type="predicted"/>
<protein>
    <submittedName>
        <fullName evidence="2">Uncharacterized protein</fullName>
    </submittedName>
</protein>
<sequence>MDVALQPPVSGLQRTPEENNQYKLLFQWASSLIDSKYMDLNNKWARTYSLTWISPVAHSDVLPSAAATREPSTTAAAHGTAVPGAGGARVAGGGAERRAQGYVPRRPVSALPVAYCLVGAIDAWAFAAIAARIGSSDEAGQRLGINEEGVQARVRQAPGRCRYQLCVPSHRLQWQERVGWRIEALPEAMTGLIHDNEVATVVKLCTASASGRGVGAPHNRAVVINKGQAPVLPEGEPGALAVH</sequence>
<dbReference type="AlphaFoldDB" id="A0A0E0L8A9"/>
<reference evidence="2" key="2">
    <citation type="submission" date="2018-05" db="EMBL/GenBank/DDBJ databases">
        <title>OpunRS2 (Oryza punctata Reference Sequence Version 2).</title>
        <authorList>
            <person name="Zhang J."/>
            <person name="Kudrna D."/>
            <person name="Lee S."/>
            <person name="Talag J."/>
            <person name="Welchert J."/>
            <person name="Wing R.A."/>
        </authorList>
    </citation>
    <scope>NUCLEOTIDE SEQUENCE [LARGE SCALE GENOMIC DNA]</scope>
</reference>
<keyword evidence="3" id="KW-1185">Reference proteome</keyword>
<evidence type="ECO:0000256" key="1">
    <source>
        <dbReference type="SAM" id="MobiDB-lite"/>
    </source>
</evidence>
<dbReference type="HOGENOM" id="CLU_1252396_0_0_1"/>